<organism evidence="2 3">
    <name type="scientific">Macrophomina phaseolina</name>
    <dbReference type="NCBI Taxonomy" id="35725"/>
    <lineage>
        <taxon>Eukaryota</taxon>
        <taxon>Fungi</taxon>
        <taxon>Dikarya</taxon>
        <taxon>Ascomycota</taxon>
        <taxon>Pezizomycotina</taxon>
        <taxon>Dothideomycetes</taxon>
        <taxon>Dothideomycetes incertae sedis</taxon>
        <taxon>Botryosphaeriales</taxon>
        <taxon>Botryosphaeriaceae</taxon>
        <taxon>Macrophomina</taxon>
    </lineage>
</organism>
<name>A0ABQ8G8Y5_9PEZI</name>
<accession>A0ABQ8G8Y5</accession>
<sequence length="70" mass="8078">MQIISATYIRSQRALATSCLLFCWVLTRCWTATPCYQIEKGHFPRPCELNHGTISSPLLPSCWLCFQERV</sequence>
<evidence type="ECO:0000256" key="1">
    <source>
        <dbReference type="SAM" id="SignalP"/>
    </source>
</evidence>
<feature type="signal peptide" evidence="1">
    <location>
        <begin position="1"/>
        <end position="31"/>
    </location>
</feature>
<protein>
    <recommendedName>
        <fullName evidence="4">Secreted protein</fullName>
    </recommendedName>
</protein>
<keyword evidence="3" id="KW-1185">Reference proteome</keyword>
<dbReference type="Proteomes" id="UP000774617">
    <property type="component" value="Unassembled WGS sequence"/>
</dbReference>
<evidence type="ECO:0000313" key="3">
    <source>
        <dbReference type="Proteomes" id="UP000774617"/>
    </source>
</evidence>
<comment type="caution">
    <text evidence="2">The sequence shown here is derived from an EMBL/GenBank/DDBJ whole genome shotgun (WGS) entry which is preliminary data.</text>
</comment>
<keyword evidence="1" id="KW-0732">Signal</keyword>
<feature type="chain" id="PRO_5046620328" description="Secreted protein" evidence="1">
    <location>
        <begin position="32"/>
        <end position="70"/>
    </location>
</feature>
<gene>
    <name evidence="2" type="ORF">B0J12DRAFT_665615</name>
</gene>
<evidence type="ECO:0000313" key="2">
    <source>
        <dbReference type="EMBL" id="KAH7048303.1"/>
    </source>
</evidence>
<proteinExistence type="predicted"/>
<reference evidence="2 3" key="1">
    <citation type="journal article" date="2021" name="Nat. Commun.">
        <title>Genetic determinants of endophytism in the Arabidopsis root mycobiome.</title>
        <authorList>
            <person name="Mesny F."/>
            <person name="Miyauchi S."/>
            <person name="Thiergart T."/>
            <person name="Pickel B."/>
            <person name="Atanasova L."/>
            <person name="Karlsson M."/>
            <person name="Huettel B."/>
            <person name="Barry K.W."/>
            <person name="Haridas S."/>
            <person name="Chen C."/>
            <person name="Bauer D."/>
            <person name="Andreopoulos W."/>
            <person name="Pangilinan J."/>
            <person name="LaButti K."/>
            <person name="Riley R."/>
            <person name="Lipzen A."/>
            <person name="Clum A."/>
            <person name="Drula E."/>
            <person name="Henrissat B."/>
            <person name="Kohler A."/>
            <person name="Grigoriev I.V."/>
            <person name="Martin F.M."/>
            <person name="Hacquard S."/>
        </authorList>
    </citation>
    <scope>NUCLEOTIDE SEQUENCE [LARGE SCALE GENOMIC DNA]</scope>
    <source>
        <strain evidence="2 3">MPI-SDFR-AT-0080</strain>
    </source>
</reference>
<dbReference type="EMBL" id="JAGTJR010000015">
    <property type="protein sequence ID" value="KAH7048303.1"/>
    <property type="molecule type" value="Genomic_DNA"/>
</dbReference>
<evidence type="ECO:0008006" key="4">
    <source>
        <dbReference type="Google" id="ProtNLM"/>
    </source>
</evidence>